<dbReference type="STRING" id="1007676.ABM34_00700"/>
<proteinExistence type="predicted"/>
<accession>A0A0H4QXJ7</accession>
<dbReference type="PANTHER" id="PTHR43182:SF1">
    <property type="entry name" value="COBALT-PRECORRIN-7 C(5)-METHYLTRANSFERASE"/>
    <property type="match status" value="1"/>
</dbReference>
<dbReference type="InterPro" id="IPR014008">
    <property type="entry name" value="Cbl_synth_MTase_CbiT"/>
</dbReference>
<dbReference type="PATRIC" id="fig|1007676.4.peg.147"/>
<dbReference type="OrthoDB" id="9780707at2"/>
<dbReference type="InterPro" id="IPR029063">
    <property type="entry name" value="SAM-dependent_MTases_sf"/>
</dbReference>
<dbReference type="UniPathway" id="UPA00148"/>
<name>A0A0H4QXJ7_9LACO</name>
<gene>
    <name evidence="7" type="ORF">ABM34_00700</name>
</gene>
<evidence type="ECO:0000256" key="4">
    <source>
        <dbReference type="ARBA" id="ARBA00022679"/>
    </source>
</evidence>
<keyword evidence="5" id="KW-0949">S-adenosyl-L-methionine</keyword>
<dbReference type="Gene3D" id="3.40.50.150">
    <property type="entry name" value="Vaccinia Virus protein VP39"/>
    <property type="match status" value="1"/>
</dbReference>
<dbReference type="GO" id="GO:0009236">
    <property type="term" value="P:cobalamin biosynthetic process"/>
    <property type="evidence" value="ECO:0007669"/>
    <property type="project" value="UniProtKB-UniPathway"/>
</dbReference>
<dbReference type="InterPro" id="IPR007848">
    <property type="entry name" value="Small_mtfrase_dom"/>
</dbReference>
<keyword evidence="4 7" id="KW-0808">Transferase</keyword>
<dbReference type="CDD" id="cd02440">
    <property type="entry name" value="AdoMet_MTases"/>
    <property type="match status" value="1"/>
</dbReference>
<evidence type="ECO:0000256" key="5">
    <source>
        <dbReference type="ARBA" id="ARBA00022691"/>
    </source>
</evidence>
<dbReference type="EMBL" id="CP012034">
    <property type="protein sequence ID" value="AKP66210.1"/>
    <property type="molecule type" value="Genomic_DNA"/>
</dbReference>
<dbReference type="RefSeq" id="WP_048702472.1">
    <property type="nucleotide sequence ID" value="NZ_CP012034.1"/>
</dbReference>
<keyword evidence="2" id="KW-0169">Cobalamin biosynthesis</keyword>
<dbReference type="SUPFAM" id="SSF53335">
    <property type="entry name" value="S-adenosyl-L-methionine-dependent methyltransferases"/>
    <property type="match status" value="1"/>
</dbReference>
<dbReference type="KEGG" id="lgn:ABM34_00700"/>
<evidence type="ECO:0000256" key="3">
    <source>
        <dbReference type="ARBA" id="ARBA00022603"/>
    </source>
</evidence>
<dbReference type="InterPro" id="IPR050714">
    <property type="entry name" value="Cobalamin_biosynth_MTase"/>
</dbReference>
<dbReference type="Proteomes" id="UP000036106">
    <property type="component" value="Chromosome"/>
</dbReference>
<evidence type="ECO:0000259" key="6">
    <source>
        <dbReference type="Pfam" id="PF05175"/>
    </source>
</evidence>
<feature type="domain" description="Methyltransferase small" evidence="6">
    <location>
        <begin position="23"/>
        <end position="102"/>
    </location>
</feature>
<keyword evidence="8" id="KW-1185">Reference proteome</keyword>
<dbReference type="PANTHER" id="PTHR43182">
    <property type="entry name" value="COBALT-PRECORRIN-6B C(15)-METHYLTRANSFERASE (DECARBOXYLATING)"/>
    <property type="match status" value="1"/>
</dbReference>
<dbReference type="Pfam" id="PF05175">
    <property type="entry name" value="MTS"/>
    <property type="match status" value="1"/>
</dbReference>
<dbReference type="NCBIfam" id="TIGR02469">
    <property type="entry name" value="CbiT"/>
    <property type="match status" value="1"/>
</dbReference>
<reference evidence="8" key="1">
    <citation type="submission" date="2015-07" db="EMBL/GenBank/DDBJ databases">
        <title>Lactobacillus ginsenosidimutans/EMML 3141/ whole genome sequencing.</title>
        <authorList>
            <person name="Kim M.K."/>
            <person name="Im W.-T."/>
            <person name="Srinivasan S."/>
            <person name="Lee J.-J."/>
        </authorList>
    </citation>
    <scope>NUCLEOTIDE SEQUENCE [LARGE SCALE GENOMIC DNA]</scope>
    <source>
        <strain evidence="8">EMML 3041</strain>
    </source>
</reference>
<dbReference type="NCBIfam" id="NF006138">
    <property type="entry name" value="PRK08287.1"/>
    <property type="match status" value="1"/>
</dbReference>
<sequence length="188" mass="20933">MKDDLFIRTKVPMTKAEVRSISLDKLQLQGKKTFLDIGSGTGSVSMQAALEYPDLQITALEKNLDAIDINQKNINHFGIQNIDLKVGNAPADLPNKKFDGIFVGGSGGELPKIIDYSYQHLNDQGMLVLNFILNENAFEAIQYLEKSEFIDLDVIQVAVSKWHQLGKGHYFKPQNPTIIISAQKGENN</sequence>
<evidence type="ECO:0000256" key="2">
    <source>
        <dbReference type="ARBA" id="ARBA00022573"/>
    </source>
</evidence>
<dbReference type="AlphaFoldDB" id="A0A0H4QXJ7"/>
<evidence type="ECO:0000313" key="8">
    <source>
        <dbReference type="Proteomes" id="UP000036106"/>
    </source>
</evidence>
<evidence type="ECO:0000313" key="7">
    <source>
        <dbReference type="EMBL" id="AKP66210.1"/>
    </source>
</evidence>
<protein>
    <submittedName>
        <fullName evidence="7">Cobalt-precorrin-6Y C(15)-methyltransferase</fullName>
    </submittedName>
</protein>
<dbReference type="GO" id="GO:0032259">
    <property type="term" value="P:methylation"/>
    <property type="evidence" value="ECO:0007669"/>
    <property type="project" value="UniProtKB-KW"/>
</dbReference>
<organism evidence="7 8">
    <name type="scientific">Companilactobacillus ginsenosidimutans</name>
    <dbReference type="NCBI Taxonomy" id="1007676"/>
    <lineage>
        <taxon>Bacteria</taxon>
        <taxon>Bacillati</taxon>
        <taxon>Bacillota</taxon>
        <taxon>Bacilli</taxon>
        <taxon>Lactobacillales</taxon>
        <taxon>Lactobacillaceae</taxon>
        <taxon>Companilactobacillus</taxon>
    </lineage>
</organism>
<dbReference type="GO" id="GO:0008276">
    <property type="term" value="F:protein methyltransferase activity"/>
    <property type="evidence" value="ECO:0007669"/>
    <property type="project" value="InterPro"/>
</dbReference>
<comment type="pathway">
    <text evidence="1">Cofactor biosynthesis; adenosylcobalamin biosynthesis.</text>
</comment>
<evidence type="ECO:0000256" key="1">
    <source>
        <dbReference type="ARBA" id="ARBA00004953"/>
    </source>
</evidence>
<keyword evidence="3 7" id="KW-0489">Methyltransferase</keyword>